<reference evidence="4 5" key="1">
    <citation type="submission" date="2019-06" db="EMBL/GenBank/DDBJ databases">
        <title>Lysobacter alkalisoli sp. nov. isolated from saline soil.</title>
        <authorList>
            <person name="Sun J.-Q."/>
            <person name="Xu L."/>
        </authorList>
    </citation>
    <scope>NUCLEOTIDE SEQUENCE [LARGE SCALE GENOMIC DNA]</scope>
    <source>
        <strain evidence="4 5">JCM 31130</strain>
    </source>
</reference>
<dbReference type="OrthoDB" id="5786478at2"/>
<comment type="caution">
    <text evidence="4">The sequence shown here is derived from an EMBL/GenBank/DDBJ whole genome shotgun (WGS) entry which is preliminary data.</text>
</comment>
<accession>A0A507ZN09</accession>
<dbReference type="CDD" id="cd05233">
    <property type="entry name" value="SDR_c"/>
    <property type="match status" value="1"/>
</dbReference>
<dbReference type="Pfam" id="PF00106">
    <property type="entry name" value="adh_short"/>
    <property type="match status" value="1"/>
</dbReference>
<name>A0A507ZN09_9GAMM</name>
<evidence type="ECO:0000313" key="5">
    <source>
        <dbReference type="Proteomes" id="UP000318212"/>
    </source>
</evidence>
<dbReference type="InterPro" id="IPR051122">
    <property type="entry name" value="SDR_DHRS6-like"/>
</dbReference>
<dbReference type="Proteomes" id="UP000318212">
    <property type="component" value="Unassembled WGS sequence"/>
</dbReference>
<dbReference type="PRINTS" id="PR00081">
    <property type="entry name" value="GDHRDH"/>
</dbReference>
<comment type="similarity">
    <text evidence="1 3">Belongs to the short-chain dehydrogenases/reductases (SDR) family.</text>
</comment>
<dbReference type="PANTHER" id="PTHR43477:SF1">
    <property type="entry name" value="DIHYDROANTICAPSIN 7-DEHYDROGENASE"/>
    <property type="match status" value="1"/>
</dbReference>
<dbReference type="EMBL" id="VICE01000154">
    <property type="protein sequence ID" value="TQD38940.1"/>
    <property type="molecule type" value="Genomic_DNA"/>
</dbReference>
<organism evidence="4 5">
    <name type="scientific">Marilutibacter aestuarii</name>
    <dbReference type="NCBI Taxonomy" id="1706195"/>
    <lineage>
        <taxon>Bacteria</taxon>
        <taxon>Pseudomonadati</taxon>
        <taxon>Pseudomonadota</taxon>
        <taxon>Gammaproteobacteria</taxon>
        <taxon>Lysobacterales</taxon>
        <taxon>Lysobacteraceae</taxon>
        <taxon>Marilutibacter</taxon>
    </lineage>
</organism>
<dbReference type="SUPFAM" id="SSF51735">
    <property type="entry name" value="NAD(P)-binding Rossmann-fold domains"/>
    <property type="match status" value="1"/>
</dbReference>
<dbReference type="PRINTS" id="PR00080">
    <property type="entry name" value="SDRFAMILY"/>
</dbReference>
<keyword evidence="2" id="KW-0560">Oxidoreductase</keyword>
<dbReference type="InterPro" id="IPR020904">
    <property type="entry name" value="Sc_DH/Rdtase_CS"/>
</dbReference>
<evidence type="ECO:0000256" key="1">
    <source>
        <dbReference type="ARBA" id="ARBA00006484"/>
    </source>
</evidence>
<dbReference type="InterPro" id="IPR002347">
    <property type="entry name" value="SDR_fam"/>
</dbReference>
<keyword evidence="5" id="KW-1185">Reference proteome</keyword>
<dbReference type="InterPro" id="IPR036291">
    <property type="entry name" value="NAD(P)-bd_dom_sf"/>
</dbReference>
<dbReference type="Gene3D" id="3.40.50.720">
    <property type="entry name" value="NAD(P)-binding Rossmann-like Domain"/>
    <property type="match status" value="1"/>
</dbReference>
<evidence type="ECO:0000256" key="3">
    <source>
        <dbReference type="RuleBase" id="RU000363"/>
    </source>
</evidence>
<dbReference type="PANTHER" id="PTHR43477">
    <property type="entry name" value="DIHYDROANTICAPSIN 7-DEHYDROGENASE"/>
    <property type="match status" value="1"/>
</dbReference>
<evidence type="ECO:0000313" key="4">
    <source>
        <dbReference type="EMBL" id="TQD38940.1"/>
    </source>
</evidence>
<dbReference type="GO" id="GO:0016491">
    <property type="term" value="F:oxidoreductase activity"/>
    <property type="evidence" value="ECO:0007669"/>
    <property type="project" value="UniProtKB-KW"/>
</dbReference>
<dbReference type="PROSITE" id="PS00061">
    <property type="entry name" value="ADH_SHORT"/>
    <property type="match status" value="1"/>
</dbReference>
<proteinExistence type="inferred from homology"/>
<gene>
    <name evidence="4" type="ORF">FKV25_15735</name>
</gene>
<dbReference type="AlphaFoldDB" id="A0A507ZN09"/>
<protein>
    <submittedName>
        <fullName evidence="4">SDR family oxidoreductase</fullName>
    </submittedName>
</protein>
<sequence length="298" mass="31288">MSSRWNPCPRIRRYGRCRVASSAHTTAPTRKTPCDGRAKRRWTSCSASWIADVGCVVVTGAAGGIGQALVRGFVQAGSDVIAVDRVERPADLATDQYISCDLARTVRDPAHAGEIFAKVRAALGARPLDALINNAAIQILGSIESLDRDAWRDSLEVNLLAPFIWTQALLPELEASRGSVLNISSIHARLTKPGFVAYATSKAALSGMTRAMAVELGSRVRVNAIEPAAIDTPMLRAGFSGNAEGFSALESHHPVGQVGSAEGLASLAVAIVREGSGFLSGSLVGLDGAIAARLHDPV</sequence>
<evidence type="ECO:0000256" key="2">
    <source>
        <dbReference type="ARBA" id="ARBA00023002"/>
    </source>
</evidence>